<feature type="region of interest" description="Disordered" evidence="1">
    <location>
        <begin position="81"/>
        <end position="107"/>
    </location>
</feature>
<feature type="compositionally biased region" description="Polar residues" evidence="1">
    <location>
        <begin position="88"/>
        <end position="107"/>
    </location>
</feature>
<organism evidence="2 3">
    <name type="scientific">Trichomalopsis sarcophagae</name>
    <dbReference type="NCBI Taxonomy" id="543379"/>
    <lineage>
        <taxon>Eukaryota</taxon>
        <taxon>Metazoa</taxon>
        <taxon>Ecdysozoa</taxon>
        <taxon>Arthropoda</taxon>
        <taxon>Hexapoda</taxon>
        <taxon>Insecta</taxon>
        <taxon>Pterygota</taxon>
        <taxon>Neoptera</taxon>
        <taxon>Endopterygota</taxon>
        <taxon>Hymenoptera</taxon>
        <taxon>Apocrita</taxon>
        <taxon>Proctotrupomorpha</taxon>
        <taxon>Chalcidoidea</taxon>
        <taxon>Pteromalidae</taxon>
        <taxon>Pteromalinae</taxon>
        <taxon>Trichomalopsis</taxon>
    </lineage>
</organism>
<dbReference type="EMBL" id="NNAY01000095">
    <property type="protein sequence ID" value="OXU31030.1"/>
    <property type="molecule type" value="Genomic_DNA"/>
</dbReference>
<gene>
    <name evidence="2" type="ORF">TSAR_006540</name>
</gene>
<sequence>MGLTKCNKISVKSEKNNNLNARLISIFERQVVTSESVQPAMHVIFQGRNRSNRGIHSISSDNKSCNDAIKASASRKRAFKRNHGIPALQQQKNTSRGGTSPLSTSNAYPAIKLEQERVRPYITTLSLSLSLSLTSPRKLSPLPRSHAQQFSLTSDYTNGAIKKRKKLLRD</sequence>
<keyword evidence="3" id="KW-1185">Reference proteome</keyword>
<accession>A0A232FKH1</accession>
<comment type="caution">
    <text evidence="2">The sequence shown here is derived from an EMBL/GenBank/DDBJ whole genome shotgun (WGS) entry which is preliminary data.</text>
</comment>
<dbReference type="Proteomes" id="UP000215335">
    <property type="component" value="Unassembled WGS sequence"/>
</dbReference>
<evidence type="ECO:0000313" key="3">
    <source>
        <dbReference type="Proteomes" id="UP000215335"/>
    </source>
</evidence>
<dbReference type="AlphaFoldDB" id="A0A232FKH1"/>
<reference evidence="2 3" key="1">
    <citation type="journal article" date="2017" name="Curr. Biol.">
        <title>The Evolution of Venom by Co-option of Single-Copy Genes.</title>
        <authorList>
            <person name="Martinson E.O."/>
            <person name="Mrinalini"/>
            <person name="Kelkar Y.D."/>
            <person name="Chang C.H."/>
            <person name="Werren J.H."/>
        </authorList>
    </citation>
    <scope>NUCLEOTIDE SEQUENCE [LARGE SCALE GENOMIC DNA]</scope>
    <source>
        <strain evidence="2 3">Alberta</strain>
        <tissue evidence="2">Whole body</tissue>
    </source>
</reference>
<protein>
    <submittedName>
        <fullName evidence="2">Uncharacterized protein</fullName>
    </submittedName>
</protein>
<evidence type="ECO:0000313" key="2">
    <source>
        <dbReference type="EMBL" id="OXU31030.1"/>
    </source>
</evidence>
<name>A0A232FKH1_9HYME</name>
<evidence type="ECO:0000256" key="1">
    <source>
        <dbReference type="SAM" id="MobiDB-lite"/>
    </source>
</evidence>
<proteinExistence type="predicted"/>